<comment type="caution">
    <text evidence="1">The sequence shown here is derived from an EMBL/GenBank/DDBJ whole genome shotgun (WGS) entry which is preliminary data.</text>
</comment>
<name>A0A0P9ZDT2_PSESI</name>
<dbReference type="EMBL" id="LJRF01000092">
    <property type="protein sequence ID" value="KPY48067.1"/>
    <property type="molecule type" value="Genomic_DNA"/>
</dbReference>
<evidence type="ECO:0000313" key="1">
    <source>
        <dbReference type="EMBL" id="KPY48067.1"/>
    </source>
</evidence>
<dbReference type="Proteomes" id="UP000050554">
    <property type="component" value="Unassembled WGS sequence"/>
</dbReference>
<evidence type="ECO:0000313" key="2">
    <source>
        <dbReference type="Proteomes" id="UP000050554"/>
    </source>
</evidence>
<dbReference type="AlphaFoldDB" id="A0A0P9ZDT2"/>
<organism evidence="1 2">
    <name type="scientific">Pseudomonas syringae pv. ribicola</name>
    <dbReference type="NCBI Taxonomy" id="55398"/>
    <lineage>
        <taxon>Bacteria</taxon>
        <taxon>Pseudomonadati</taxon>
        <taxon>Pseudomonadota</taxon>
        <taxon>Gammaproteobacteria</taxon>
        <taxon>Pseudomonadales</taxon>
        <taxon>Pseudomonadaceae</taxon>
        <taxon>Pseudomonas</taxon>
    </lineage>
</organism>
<sequence length="52" mass="5462">MVTRDVAVQTAPPAGVAVRFHLGTLAPPAPGAFMNVVENTQDLEPITYLTLA</sequence>
<protein>
    <submittedName>
        <fullName evidence="1">Uncharacterized protein</fullName>
    </submittedName>
</protein>
<reference evidence="1 2" key="1">
    <citation type="submission" date="2015-09" db="EMBL/GenBank/DDBJ databases">
        <title>Genome announcement of multiple Pseudomonas syringae strains.</title>
        <authorList>
            <person name="Thakur S."/>
            <person name="Wang P.W."/>
            <person name="Gong Y."/>
            <person name="Weir B.S."/>
            <person name="Guttman D.S."/>
        </authorList>
    </citation>
    <scope>NUCLEOTIDE SEQUENCE [LARGE SCALE GENOMIC DNA]</scope>
    <source>
        <strain evidence="1 2">ICMP3882</strain>
    </source>
</reference>
<gene>
    <name evidence="1" type="ORF">ALO47_101419</name>
</gene>
<proteinExistence type="predicted"/>
<accession>A0A0P9ZDT2</accession>